<dbReference type="InterPro" id="IPR025452">
    <property type="entry name" value="DUF4218"/>
</dbReference>
<dbReference type="PANTHER" id="PTHR48258">
    <property type="entry name" value="DUF4218 DOMAIN-CONTAINING PROTEIN-RELATED"/>
    <property type="match status" value="1"/>
</dbReference>
<evidence type="ECO:0000313" key="4">
    <source>
        <dbReference type="EMBL" id="KAL3839108.1"/>
    </source>
</evidence>
<feature type="domain" description="DUF4218" evidence="3">
    <location>
        <begin position="506"/>
        <end position="618"/>
    </location>
</feature>
<dbReference type="PANTHER" id="PTHR48258:SF6">
    <property type="entry name" value="LEUCINE-RICH REPEAT DOMAIN, L DOMAIN-CONTAINING PROTEIN"/>
    <property type="match status" value="1"/>
</dbReference>
<dbReference type="EMBL" id="JBJXBP010000003">
    <property type="protein sequence ID" value="KAL3839108.1"/>
    <property type="molecule type" value="Genomic_DNA"/>
</dbReference>
<sequence>MNMILSLLKDVLPEGNILPPSLYRARKLLSGIGLGYTKIDACKYDCALFWKENENEKFCPICKEPRWKIDDGKGKRIPHKVLWYFPLKPRLQRLYMSSKTASYMRWHAEKRIDIEGSMSHPADSPAWKDFNLQYPDFASDPRNVRFGLATDGFNPFGNMSLSYSMWPVILIPYNMPLYKCMKDDFFLMPLLIPGPRAPGKDIDIYLRPLIDELRELWIGVEIYDAFSKEPFQLRASILWTINDLPALSNLLGWITKGYEACPCCFSETDSKRIRSKICYTGHRRYLDKDHPFRKSKLFDGKVETRSRPREMNGAEILSQLDTLKDKFDTLGKHPSKRKRKRSIDEGNWVKKSIFFELPYWHKLKIRHNLDVMHVEKNICDNVLGTLLNIEGKTKDTEKAREDLRDLNIRKELHLQKRGNTTVKPKACYNLSSTEKKGFYDFLRSVKFPDGYAANISRCVKEGKISGLKTHDCHVLLQRLIPAGVRGYLHKNVTEALFELGEFFNVLCSKTLRIADIEKMERNIPLILCKLEKIFPPAFFDVMIHLAIHLPQEAKVAGPVHSRWMYPIERFLKLLKSHVRNKARPEGSIAEGYIVKECLTFMSMYLHGIETKFNRTERNYDGVQDHQEYELTVFALKVRPLGPLKRCNPLSQKDIDIAQNFILNNCVEVDVYKSKHLEELKRSNVRDVQRTHQKQFRSWFKDHINRLYHDHHQEVSEELWSLANGPQPYLTKFYSGCIVNEIRFHSKDRDDRRTTQNSGLVVEGDHQNKTIEFFGFLSRVVELTFLRGYKVVLFQCEWFNTGNQRTMQNDKHFVTIDVRSRWYQDDPFVLPNQVHQVFYINDTKLGNNWRIVQRVHHRHLWDLSEKDIEVESISDDEQGAHIDAFQRYESSGAATIVENEDIDLDYLAREDVEADVVDENVLKSIGQPGYDEDDIFSEEENDETLVQYSDDNGGNLDNIHDGDGDEDDE</sequence>
<dbReference type="Pfam" id="PF13960">
    <property type="entry name" value="DUF4218"/>
    <property type="match status" value="1"/>
</dbReference>
<keyword evidence="5" id="KW-1185">Reference proteome</keyword>
<proteinExistence type="predicted"/>
<name>A0ABD3TRR0_9LAMI</name>
<evidence type="ECO:0000259" key="2">
    <source>
        <dbReference type="Pfam" id="PF13952"/>
    </source>
</evidence>
<dbReference type="Pfam" id="PF02992">
    <property type="entry name" value="Transposase_21"/>
    <property type="match status" value="1"/>
</dbReference>
<organism evidence="4 5">
    <name type="scientific">Penstemon smallii</name>
    <dbReference type="NCBI Taxonomy" id="265156"/>
    <lineage>
        <taxon>Eukaryota</taxon>
        <taxon>Viridiplantae</taxon>
        <taxon>Streptophyta</taxon>
        <taxon>Embryophyta</taxon>
        <taxon>Tracheophyta</taxon>
        <taxon>Spermatophyta</taxon>
        <taxon>Magnoliopsida</taxon>
        <taxon>eudicotyledons</taxon>
        <taxon>Gunneridae</taxon>
        <taxon>Pentapetalae</taxon>
        <taxon>asterids</taxon>
        <taxon>lamiids</taxon>
        <taxon>Lamiales</taxon>
        <taxon>Plantaginaceae</taxon>
        <taxon>Cheloneae</taxon>
        <taxon>Penstemon</taxon>
    </lineage>
</organism>
<feature type="domain" description="DUF4216" evidence="2">
    <location>
        <begin position="781"/>
        <end position="851"/>
    </location>
</feature>
<dbReference type="InterPro" id="IPR004242">
    <property type="entry name" value="Transposase_21"/>
</dbReference>
<gene>
    <name evidence="4" type="ORF">ACJIZ3_023699</name>
</gene>
<evidence type="ECO:0000259" key="3">
    <source>
        <dbReference type="Pfam" id="PF13960"/>
    </source>
</evidence>
<feature type="region of interest" description="Disordered" evidence="1">
    <location>
        <begin position="946"/>
        <end position="968"/>
    </location>
</feature>
<comment type="caution">
    <text evidence="4">The sequence shown here is derived from an EMBL/GenBank/DDBJ whole genome shotgun (WGS) entry which is preliminary data.</text>
</comment>
<reference evidence="4 5" key="1">
    <citation type="submission" date="2024-12" db="EMBL/GenBank/DDBJ databases">
        <title>The unique morphological basis and parallel evolutionary history of personate flowers in Penstemon.</title>
        <authorList>
            <person name="Depatie T.H."/>
            <person name="Wessinger C.A."/>
        </authorList>
    </citation>
    <scope>NUCLEOTIDE SEQUENCE [LARGE SCALE GENOMIC DNA]</scope>
    <source>
        <strain evidence="4">WTNN_2</strain>
        <tissue evidence="4">Leaf</tissue>
    </source>
</reference>
<dbReference type="Pfam" id="PF13952">
    <property type="entry name" value="DUF4216"/>
    <property type="match status" value="1"/>
</dbReference>
<evidence type="ECO:0008006" key="6">
    <source>
        <dbReference type="Google" id="ProtNLM"/>
    </source>
</evidence>
<evidence type="ECO:0000256" key="1">
    <source>
        <dbReference type="SAM" id="MobiDB-lite"/>
    </source>
</evidence>
<protein>
    <recommendedName>
        <fullName evidence="6">DUF4218 domain-containing protein</fullName>
    </recommendedName>
</protein>
<accession>A0ABD3TRR0</accession>
<dbReference type="Proteomes" id="UP001634393">
    <property type="component" value="Unassembled WGS sequence"/>
</dbReference>
<evidence type="ECO:0000313" key="5">
    <source>
        <dbReference type="Proteomes" id="UP001634393"/>
    </source>
</evidence>
<dbReference type="InterPro" id="IPR025312">
    <property type="entry name" value="DUF4216"/>
</dbReference>
<dbReference type="AlphaFoldDB" id="A0ABD3TRR0"/>